<feature type="chain" id="PRO_5022691608" description="Right handed beta helix domain-containing protein" evidence="2">
    <location>
        <begin position="18"/>
        <end position="664"/>
    </location>
</feature>
<comment type="caution">
    <text evidence="3">The sequence shown here is derived from an EMBL/GenBank/DDBJ whole genome shotgun (WGS) entry which is preliminary data.</text>
</comment>
<dbReference type="EMBL" id="BKCN01000014">
    <property type="protein sequence ID" value="GER04860.1"/>
    <property type="molecule type" value="Genomic_DNA"/>
</dbReference>
<gene>
    <name evidence="3" type="ORF">JCM17846_25420</name>
</gene>
<proteinExistence type="predicted"/>
<protein>
    <recommendedName>
        <fullName evidence="5">Right handed beta helix domain-containing protein</fullName>
    </recommendedName>
</protein>
<evidence type="ECO:0000313" key="3">
    <source>
        <dbReference type="EMBL" id="GER04860.1"/>
    </source>
</evidence>
<dbReference type="SUPFAM" id="SSF51126">
    <property type="entry name" value="Pectin lyase-like"/>
    <property type="match status" value="1"/>
</dbReference>
<evidence type="ECO:0000256" key="1">
    <source>
        <dbReference type="SAM" id="MobiDB-lite"/>
    </source>
</evidence>
<dbReference type="AlphaFoldDB" id="A0A5A7NBJ2"/>
<feature type="signal peptide" evidence="2">
    <location>
        <begin position="1"/>
        <end position="17"/>
    </location>
</feature>
<dbReference type="InterPro" id="IPR011050">
    <property type="entry name" value="Pectin_lyase_fold/virulence"/>
</dbReference>
<feature type="region of interest" description="Disordered" evidence="1">
    <location>
        <begin position="88"/>
        <end position="136"/>
    </location>
</feature>
<dbReference type="Gene3D" id="2.160.20.10">
    <property type="entry name" value="Single-stranded right-handed beta-helix, Pectin lyase-like"/>
    <property type="match status" value="1"/>
</dbReference>
<reference evidence="3 4" key="1">
    <citation type="submission" date="2019-09" db="EMBL/GenBank/DDBJ databases">
        <title>NBRP : Genome information of microbial organism related human and environment.</title>
        <authorList>
            <person name="Hattori M."/>
            <person name="Oshima K."/>
            <person name="Inaba H."/>
            <person name="Suda W."/>
            <person name="Sakamoto M."/>
            <person name="Iino T."/>
            <person name="Kitahara M."/>
            <person name="Oshida Y."/>
            <person name="Iida T."/>
            <person name="Kudo T."/>
            <person name="Itoh T."/>
            <person name="Ohkuma M."/>
        </authorList>
    </citation>
    <scope>NUCLEOTIDE SEQUENCE [LARGE SCALE GENOMIC DNA]</scope>
    <source>
        <strain evidence="3 4">Q-1</strain>
    </source>
</reference>
<dbReference type="InterPro" id="IPR015915">
    <property type="entry name" value="Kelch-typ_b-propeller"/>
</dbReference>
<dbReference type="Proteomes" id="UP000324996">
    <property type="component" value="Unassembled WGS sequence"/>
</dbReference>
<name>A0A5A7NBJ2_9PROT</name>
<sequence length="664" mass="72321">MALLMAIFFIAYPAAGAEQADADQAPIARLCQAGASVQQTRMAQLCSQWQSAKTTDKASWAASIRALDDRLKAFDDALPPRDLAEAVAEAEAEVVTPSTPAPEPEPAASSDRLQTPPAEAPHSLKPDFTGGEKPAVPARDLPALGRYIEETCRFDEQLWCRLQPRNSFKSVAFPDAVPGEPFYRRASDAIRAFNGGVFDGRRLYFFGGGHAASYQNSVYALDLQNLLWERLYDPDPLDDGGAFLKAAFDIPLDKKCFFPKEGKAPAAGHTWGSPLLLDGLFHLWISAWGCDDYGTASDAYVHAIFDIERREWIARRPVKDLSLNVSAASPIDGRAFLFSIHRDPALFEIDLKTDAITRKSTRLKHNFGKHGIAILVGNSIVLVNQDEIHAIPVTKDAIGDAIHMGTLPATVEDDDALRYVKGRFILWAGGENLYQSADLKNWKTYGDGSGPRHLKSLFNKFFPVPALDVLIGISNEDEIWLARIPDDGNTFSHDLPEGFRCSDYIAGKECGNLQAMLAEGGSVTLPKGIYAQCAIINKPLTLDGNGSILQDTPCRSKAALILNADAEISHLTCRNIAVNDGNGACIRQQTAHLSVDDVTFENAQSGILTDPKAQSLTVKNSLFQNLGGDCRIKCGRAHGIYFAAKGGTITILNSRFLKARHQAI</sequence>
<keyword evidence="4" id="KW-1185">Reference proteome</keyword>
<evidence type="ECO:0000256" key="2">
    <source>
        <dbReference type="SAM" id="SignalP"/>
    </source>
</evidence>
<dbReference type="Gene3D" id="2.120.10.80">
    <property type="entry name" value="Kelch-type beta propeller"/>
    <property type="match status" value="1"/>
</dbReference>
<accession>A0A5A7NBJ2</accession>
<keyword evidence="2" id="KW-0732">Signal</keyword>
<feature type="compositionally biased region" description="Low complexity" evidence="1">
    <location>
        <begin position="88"/>
        <end position="98"/>
    </location>
</feature>
<dbReference type="InterPro" id="IPR011043">
    <property type="entry name" value="Gal_Oxase/kelch_b-propeller"/>
</dbReference>
<dbReference type="InterPro" id="IPR012334">
    <property type="entry name" value="Pectin_lyas_fold"/>
</dbReference>
<evidence type="ECO:0008006" key="5">
    <source>
        <dbReference type="Google" id="ProtNLM"/>
    </source>
</evidence>
<organism evidence="3 4">
    <name type="scientific">Iodidimonas nitroreducens</name>
    <dbReference type="NCBI Taxonomy" id="1236968"/>
    <lineage>
        <taxon>Bacteria</taxon>
        <taxon>Pseudomonadati</taxon>
        <taxon>Pseudomonadota</taxon>
        <taxon>Alphaproteobacteria</taxon>
        <taxon>Iodidimonadales</taxon>
        <taxon>Iodidimonadaceae</taxon>
        <taxon>Iodidimonas</taxon>
    </lineage>
</organism>
<dbReference type="SUPFAM" id="SSF50965">
    <property type="entry name" value="Galactose oxidase, central domain"/>
    <property type="match status" value="1"/>
</dbReference>
<evidence type="ECO:0000313" key="4">
    <source>
        <dbReference type="Proteomes" id="UP000324996"/>
    </source>
</evidence>